<evidence type="ECO:0000313" key="1">
    <source>
        <dbReference type="EMBL" id="KAJ9094452.1"/>
    </source>
</evidence>
<dbReference type="EMBL" id="JASBWT010000025">
    <property type="protein sequence ID" value="KAJ9094452.1"/>
    <property type="molecule type" value="Genomic_DNA"/>
</dbReference>
<accession>A0ACC2V622</accession>
<keyword evidence="2" id="KW-1185">Reference proteome</keyword>
<sequence length="759" mass="82552">MFLPPHQPIRRLPHGVPELIHATTVLPTYSSFLAELVNNAIDANASYISCWINPPSWSMRVTDDGEGIPQEDLKGGLGSLASMGTLATLEIISCRQGFATTYHETIKNGKPLSLLRSERHAKSSSGTTIILKDIYHSVRMKRTVGSKSATSTIQACKKALELAVLNYASHPSRKPSSLAITLTLEDNPLSGTSSKRLLDIKLNTSDILQTFAALFGAALTESSKSFRASSHGIQVRGFISFTGHPTRAHQYVFVKGCCMEQSELVEVVEGIYKRYGVLVSEEDEEGRHGAARGEGGKGAQRSMKPVFLLHLIVPASETDAGLGPLNDIQSVKNNDLVRKVVSSTLKNILKSHAPKLVRSETAPPTTLIPDSMAGSLIGHTGSGFATPRQTTQTDAALDCRPAVSSYAPTSFVDSPLGAAGHPSRSAGFEQEIGQTPEWLTRALANRAQQVFPKPVSSNLPTLRRSTCKSKADAQEEYGRADTSLDQVGMACVQFSKQDLAHATFLSQIDNKFICCLVIHQDGRKTLVMIDQHAADERVRVERFLQETLQEFRTTQVTSTALGVLAHVIQLPSEQVDWLMARSERLALFTKWGFQMCPTTELFTKTASYSSITVDSVPTLLLNRLGATGGKEVKDIIAGYIAFLQTQPHESIAALAENARDSAHCPGLDVDGLLRWMPKRMKELVDSKACRGAIMFNDPLSVDKCKLLIKQLSRTSFPFICAHGRPSIFPIGQMPSIPARTGNIHGPCNDAIKWTTGLLG</sequence>
<proteinExistence type="predicted"/>
<name>A0ACC2V622_9TREE</name>
<reference evidence="1" key="1">
    <citation type="submission" date="2023-04" db="EMBL/GenBank/DDBJ databases">
        <title>Draft Genome sequencing of Naganishia species isolated from polar environments using Oxford Nanopore Technology.</title>
        <authorList>
            <person name="Leo P."/>
            <person name="Venkateswaran K."/>
        </authorList>
    </citation>
    <scope>NUCLEOTIDE SEQUENCE</scope>
    <source>
        <strain evidence="1">MNA-CCFEE 5423</strain>
    </source>
</reference>
<comment type="caution">
    <text evidence="1">The sequence shown here is derived from an EMBL/GenBank/DDBJ whole genome shotgun (WGS) entry which is preliminary data.</text>
</comment>
<dbReference type="Proteomes" id="UP001227268">
    <property type="component" value="Unassembled WGS sequence"/>
</dbReference>
<evidence type="ECO:0000313" key="2">
    <source>
        <dbReference type="Proteomes" id="UP001227268"/>
    </source>
</evidence>
<protein>
    <submittedName>
        <fullName evidence="1">Uncharacterized protein</fullName>
    </submittedName>
</protein>
<organism evidence="1 2">
    <name type="scientific">Naganishia friedmannii</name>
    <dbReference type="NCBI Taxonomy" id="89922"/>
    <lineage>
        <taxon>Eukaryota</taxon>
        <taxon>Fungi</taxon>
        <taxon>Dikarya</taxon>
        <taxon>Basidiomycota</taxon>
        <taxon>Agaricomycotina</taxon>
        <taxon>Tremellomycetes</taxon>
        <taxon>Filobasidiales</taxon>
        <taxon>Filobasidiaceae</taxon>
        <taxon>Naganishia</taxon>
    </lineage>
</organism>
<gene>
    <name evidence="1" type="ORF">QFC21_005991</name>
</gene>